<feature type="signal peptide" evidence="21">
    <location>
        <begin position="1"/>
        <end position="18"/>
    </location>
</feature>
<dbReference type="GeneTree" id="ENSGT00940000165928"/>
<dbReference type="GO" id="GO:0000902">
    <property type="term" value="P:cell morphogenesis"/>
    <property type="evidence" value="ECO:0007669"/>
    <property type="project" value="TreeGrafter"/>
</dbReference>
<dbReference type="GO" id="GO:0005509">
    <property type="term" value="F:calcium ion binding"/>
    <property type="evidence" value="ECO:0007669"/>
    <property type="project" value="UniProtKB-UniRule"/>
</dbReference>
<feature type="chain" id="PRO_5001919804" description="Cadherin-5" evidence="21">
    <location>
        <begin position="19"/>
        <end position="798"/>
    </location>
</feature>
<keyword evidence="14 20" id="KW-0472">Membrane</keyword>
<evidence type="ECO:0000256" key="16">
    <source>
        <dbReference type="ARBA" id="ARBA00030559"/>
    </source>
</evidence>
<dbReference type="PANTHER" id="PTHR24027">
    <property type="entry name" value="CADHERIN-23"/>
    <property type="match status" value="1"/>
</dbReference>
<dbReference type="EMBL" id="AYCK01023160">
    <property type="status" value="NOT_ANNOTATED_CDS"/>
    <property type="molecule type" value="Genomic_DNA"/>
</dbReference>
<dbReference type="InterPro" id="IPR027397">
    <property type="entry name" value="Catenin-bd_sf"/>
</dbReference>
<dbReference type="PANTHER" id="PTHR24027:SF89">
    <property type="entry name" value="CADHERIN-5"/>
    <property type="match status" value="1"/>
</dbReference>
<reference evidence="23" key="3">
    <citation type="submission" date="2025-09" db="UniProtKB">
        <authorList>
            <consortium name="Ensembl"/>
        </authorList>
    </citation>
    <scope>IDENTIFICATION</scope>
</reference>
<reference evidence="24" key="1">
    <citation type="submission" date="2013-10" db="EMBL/GenBank/DDBJ databases">
        <authorList>
            <person name="Schartl M."/>
            <person name="Warren W."/>
        </authorList>
    </citation>
    <scope>NUCLEOTIDE SEQUENCE [LARGE SCALE GENOMIC DNA]</scope>
    <source>
        <strain evidence="24">female</strain>
    </source>
</reference>
<evidence type="ECO:0000256" key="4">
    <source>
        <dbReference type="ARBA" id="ARBA00022475"/>
    </source>
</evidence>
<evidence type="ECO:0000256" key="2">
    <source>
        <dbReference type="ARBA" id="ARBA00004536"/>
    </source>
</evidence>
<evidence type="ECO:0000256" key="6">
    <source>
        <dbReference type="ARBA" id="ARBA00022692"/>
    </source>
</evidence>
<keyword evidence="5" id="KW-0165">Cleavage on pair of basic residues</keyword>
<dbReference type="GO" id="GO:0034332">
    <property type="term" value="P:adherens junction organization"/>
    <property type="evidence" value="ECO:0007669"/>
    <property type="project" value="TreeGrafter"/>
</dbReference>
<evidence type="ECO:0000313" key="23">
    <source>
        <dbReference type="Ensembl" id="ENSPFOP00000025269.1"/>
    </source>
</evidence>
<dbReference type="GO" id="GO:0016342">
    <property type="term" value="C:catenin complex"/>
    <property type="evidence" value="ECO:0007669"/>
    <property type="project" value="TreeGrafter"/>
</dbReference>
<dbReference type="FunFam" id="2.60.40.60:FF:000202">
    <property type="entry name" value="cadherin-8 isoform X4"/>
    <property type="match status" value="1"/>
</dbReference>
<evidence type="ECO:0000259" key="22">
    <source>
        <dbReference type="PROSITE" id="PS50268"/>
    </source>
</evidence>
<evidence type="ECO:0000256" key="1">
    <source>
        <dbReference type="ARBA" id="ARBA00004251"/>
    </source>
</evidence>
<organism evidence="23 24">
    <name type="scientific">Poecilia formosa</name>
    <name type="common">Amazon molly</name>
    <name type="synonym">Limia formosa</name>
    <dbReference type="NCBI Taxonomy" id="48698"/>
    <lineage>
        <taxon>Eukaryota</taxon>
        <taxon>Metazoa</taxon>
        <taxon>Chordata</taxon>
        <taxon>Craniata</taxon>
        <taxon>Vertebrata</taxon>
        <taxon>Euteleostomi</taxon>
        <taxon>Actinopterygii</taxon>
        <taxon>Neopterygii</taxon>
        <taxon>Teleostei</taxon>
        <taxon>Neoteleostei</taxon>
        <taxon>Acanthomorphata</taxon>
        <taxon>Ovalentaria</taxon>
        <taxon>Atherinomorphae</taxon>
        <taxon>Cyprinodontiformes</taxon>
        <taxon>Poeciliidae</taxon>
        <taxon>Poeciliinae</taxon>
        <taxon>Poecilia</taxon>
    </lineage>
</organism>
<feature type="domain" description="Cadherin" evidence="22">
    <location>
        <begin position="59"/>
        <end position="158"/>
    </location>
</feature>
<evidence type="ECO:0000256" key="21">
    <source>
        <dbReference type="SAM" id="SignalP"/>
    </source>
</evidence>
<feature type="domain" description="Cadherin" evidence="22">
    <location>
        <begin position="502"/>
        <end position="598"/>
    </location>
</feature>
<evidence type="ECO:0000256" key="13">
    <source>
        <dbReference type="ARBA" id="ARBA00022989"/>
    </source>
</evidence>
<dbReference type="GO" id="GO:0005912">
    <property type="term" value="C:adherens junction"/>
    <property type="evidence" value="ECO:0007669"/>
    <property type="project" value="UniProtKB-SubCell"/>
</dbReference>
<keyword evidence="9" id="KW-0677">Repeat</keyword>
<dbReference type="GO" id="GO:0002009">
    <property type="term" value="P:morphogenesis of an epithelium"/>
    <property type="evidence" value="ECO:0007669"/>
    <property type="project" value="UniProtKB-ARBA"/>
</dbReference>
<feature type="domain" description="Cadherin" evidence="22">
    <location>
        <begin position="267"/>
        <end position="385"/>
    </location>
</feature>
<keyword evidence="12" id="KW-0965">Cell junction</keyword>
<dbReference type="EMBL" id="AYCK01023159">
    <property type="status" value="NOT_ANNOTATED_CDS"/>
    <property type="molecule type" value="Genomic_DNA"/>
</dbReference>
<comment type="function">
    <text evidence="19">Cadherins are calcium-dependent cell adhesion proteins.</text>
</comment>
<dbReference type="Proteomes" id="UP000028760">
    <property type="component" value="Unassembled WGS sequence"/>
</dbReference>
<keyword evidence="13 20" id="KW-1133">Transmembrane helix</keyword>
<evidence type="ECO:0000256" key="3">
    <source>
        <dbReference type="ARBA" id="ARBA00021701"/>
    </source>
</evidence>
<feature type="domain" description="Cadherin" evidence="22">
    <location>
        <begin position="386"/>
        <end position="495"/>
    </location>
</feature>
<sequence>MAWLQVQTARLLLTLALQFYVIVAPDAGLSGVVPERRNSVDIVKKESHPVLVRQKRAWVWNSISVTEEREAPIPYKIKQLRSDQKVAVRTFTIEGEGVNQTFIVDNKGNLYVKERLDREKKAWYHLTAKMYDGNGLLIEDAGEFDIEVTDINDNCPVFQEEYKGSVMERTNIKDTVVQVKATDADDPNTDNGQVRYSLLNGRTSDLFEINYETGVITSKVSSLDRETKSQYVVVVRAQDMKGRESGCIATTSVAITITDANDNIASFTKKYEISVPENLKVNEKIGILELIDLDEDENKQPIFSIPSGNGNVFSTKPSKDNNCILVLKQALDYESRNNYTFTVKVDERLQFSPAENLNIANTTAQKHNMLQVTIKVTDVDEPPIFTHSIYNFSIPEEQMEKTILGRIQARDPDGVRKRIEYSILETGLPFRIDSTLGQLSVLRRLDREAEEQHMFKVKAQEENGGEGCSTGENGLASFADVFVTVLDVNDNPPELIANDIFVCENDVRNTVIGNLGASDKDDQAASFTFSLALPSSNFSIRDHGNNTAALLVKEGPFNLEDSSDYSVEVRISDGGQPLMSSITKLQIKLCQCDAKRVFSRCKASMQRMGVSVHALIAILLCILTILVIVILFVMRKHYQKDSLASMKNNGEIHEQLVTYDEEGGGEMDTNGYDVSILTSACNDSSLLRHPDRRSHPSMYAMVQKPHHLSQPTACKGDMAAMIDMKKDEADHDRDGVPYDTLHIYGYEGPESLAASLSSLDSSSSGSNLDYDFLNDWGPRFKALAELYGVDGTDYYHQY</sequence>
<evidence type="ECO:0000256" key="8">
    <source>
        <dbReference type="ARBA" id="ARBA00022729"/>
    </source>
</evidence>
<dbReference type="OMA" id="DCPIGIN"/>
<proteinExistence type="predicted"/>
<evidence type="ECO:0000256" key="14">
    <source>
        <dbReference type="ARBA" id="ARBA00023136"/>
    </source>
</evidence>
<evidence type="ECO:0000256" key="10">
    <source>
        <dbReference type="ARBA" id="ARBA00022837"/>
    </source>
</evidence>
<evidence type="ECO:0000313" key="24">
    <source>
        <dbReference type="Proteomes" id="UP000028760"/>
    </source>
</evidence>
<dbReference type="GO" id="GO:0019903">
    <property type="term" value="F:protein phosphatase binding"/>
    <property type="evidence" value="ECO:0007669"/>
    <property type="project" value="TreeGrafter"/>
</dbReference>
<dbReference type="GO" id="GO:0008013">
    <property type="term" value="F:beta-catenin binding"/>
    <property type="evidence" value="ECO:0007669"/>
    <property type="project" value="TreeGrafter"/>
</dbReference>
<dbReference type="InterPro" id="IPR020894">
    <property type="entry name" value="Cadherin_CS"/>
</dbReference>
<keyword evidence="10 17" id="KW-0106">Calcium</keyword>
<dbReference type="Gene3D" id="4.10.900.10">
    <property type="entry name" value="TCF3-CBD (Catenin binding domain)"/>
    <property type="match status" value="1"/>
</dbReference>
<accession>A0A096M1H8</accession>
<evidence type="ECO:0000256" key="18">
    <source>
        <dbReference type="RuleBase" id="RU003318"/>
    </source>
</evidence>
<dbReference type="GO" id="GO:0005923">
    <property type="term" value="C:bicellular tight junction"/>
    <property type="evidence" value="ECO:0007669"/>
    <property type="project" value="TreeGrafter"/>
</dbReference>
<dbReference type="GO" id="GO:0044331">
    <property type="term" value="P:cell-cell adhesion mediated by cadherin"/>
    <property type="evidence" value="ECO:0007669"/>
    <property type="project" value="TreeGrafter"/>
</dbReference>
<dbReference type="InterPro" id="IPR015919">
    <property type="entry name" value="Cadherin-like_sf"/>
</dbReference>
<name>A0A096M1H8_POEFO</name>
<dbReference type="EMBL" id="AYCK01023162">
    <property type="status" value="NOT_ANNOTATED_CDS"/>
    <property type="molecule type" value="Genomic_DNA"/>
</dbReference>
<keyword evidence="4" id="KW-1003">Cell membrane</keyword>
<dbReference type="CDD" id="cd11304">
    <property type="entry name" value="Cadherin_repeat"/>
    <property type="match status" value="5"/>
</dbReference>
<dbReference type="PROSITE" id="PS50268">
    <property type="entry name" value="CADHERIN_2"/>
    <property type="match status" value="5"/>
</dbReference>
<dbReference type="FunFam" id="2.60.40.60:FF:000022">
    <property type="entry name" value="Cadherin 2"/>
    <property type="match status" value="1"/>
</dbReference>
<protein>
    <recommendedName>
        <fullName evidence="3">Cadherin-5</fullName>
    </recommendedName>
    <alternativeName>
        <fullName evidence="16">Vascular endothelial cadherin</fullName>
    </alternativeName>
</protein>
<dbReference type="FunFam" id="4.10.900.10:FF:000008">
    <property type="entry name" value="Cadherin 5"/>
    <property type="match status" value="1"/>
</dbReference>
<dbReference type="SUPFAM" id="SSF49313">
    <property type="entry name" value="Cadherin-like"/>
    <property type="match status" value="5"/>
</dbReference>
<comment type="subcellular location">
    <subcellularLocation>
        <location evidence="2">Cell junction</location>
        <location evidence="2">Adherens junction</location>
    </subcellularLocation>
    <subcellularLocation>
        <location evidence="1 18">Cell membrane</location>
        <topology evidence="1 18">Single-pass type I membrane protein</topology>
    </subcellularLocation>
</comment>
<evidence type="ECO:0000256" key="9">
    <source>
        <dbReference type="ARBA" id="ARBA00022737"/>
    </source>
</evidence>
<keyword evidence="8 21" id="KW-0732">Signal</keyword>
<dbReference type="EMBL" id="AYCK01023158">
    <property type="status" value="NOT_ANNOTATED_CDS"/>
    <property type="molecule type" value="Genomic_DNA"/>
</dbReference>
<evidence type="ECO:0000256" key="11">
    <source>
        <dbReference type="ARBA" id="ARBA00022889"/>
    </source>
</evidence>
<dbReference type="GO" id="GO:0045296">
    <property type="term" value="F:cadherin binding"/>
    <property type="evidence" value="ECO:0007669"/>
    <property type="project" value="TreeGrafter"/>
</dbReference>
<dbReference type="SMART" id="SM00112">
    <property type="entry name" value="CA"/>
    <property type="match status" value="5"/>
</dbReference>
<dbReference type="InterPro" id="IPR002126">
    <property type="entry name" value="Cadherin-like_dom"/>
</dbReference>
<evidence type="ECO:0000256" key="7">
    <source>
        <dbReference type="ARBA" id="ARBA00022723"/>
    </source>
</evidence>
<reference evidence="23" key="2">
    <citation type="submission" date="2025-08" db="UniProtKB">
        <authorList>
            <consortium name="Ensembl"/>
        </authorList>
    </citation>
    <scope>IDENTIFICATION</scope>
</reference>
<feature type="transmembrane region" description="Helical" evidence="20">
    <location>
        <begin position="610"/>
        <end position="633"/>
    </location>
</feature>
<feature type="domain" description="Cadherin" evidence="22">
    <location>
        <begin position="158"/>
        <end position="267"/>
    </location>
</feature>
<dbReference type="GO" id="GO:0007156">
    <property type="term" value="P:homophilic cell adhesion via plasma membrane adhesion molecules"/>
    <property type="evidence" value="ECO:0007669"/>
    <property type="project" value="InterPro"/>
</dbReference>
<keyword evidence="6 18" id="KW-0812">Transmembrane</keyword>
<dbReference type="GO" id="GO:0016477">
    <property type="term" value="P:cell migration"/>
    <property type="evidence" value="ECO:0007669"/>
    <property type="project" value="TreeGrafter"/>
</dbReference>
<dbReference type="PRINTS" id="PR00205">
    <property type="entry name" value="CADHERIN"/>
</dbReference>
<dbReference type="InterPro" id="IPR039808">
    <property type="entry name" value="Cadherin"/>
</dbReference>
<keyword evidence="7" id="KW-0479">Metal-binding</keyword>
<dbReference type="AlphaFoldDB" id="A0A096M1H8"/>
<dbReference type="Pfam" id="PF00028">
    <property type="entry name" value="Cadherin"/>
    <property type="match status" value="5"/>
</dbReference>
<dbReference type="FunFam" id="2.60.40.60:FF:000020">
    <property type="entry name" value="Dachsous cadherin-related 1b"/>
    <property type="match status" value="1"/>
</dbReference>
<dbReference type="GO" id="GO:0007043">
    <property type="term" value="P:cell-cell junction assembly"/>
    <property type="evidence" value="ECO:0007669"/>
    <property type="project" value="TreeGrafter"/>
</dbReference>
<keyword evidence="11 18" id="KW-0130">Cell adhesion</keyword>
<evidence type="ECO:0000256" key="20">
    <source>
        <dbReference type="SAM" id="Phobius"/>
    </source>
</evidence>
<evidence type="ECO:0000256" key="19">
    <source>
        <dbReference type="RuleBase" id="RU004357"/>
    </source>
</evidence>
<evidence type="ECO:0000256" key="12">
    <source>
        <dbReference type="ARBA" id="ARBA00022949"/>
    </source>
</evidence>
<dbReference type="EMBL" id="AYCK01023161">
    <property type="status" value="NOT_ANNOTATED_CDS"/>
    <property type="molecule type" value="Genomic_DNA"/>
</dbReference>
<dbReference type="Pfam" id="PF01049">
    <property type="entry name" value="CADH_Y-type_LIR"/>
    <property type="match status" value="1"/>
</dbReference>
<dbReference type="InterPro" id="IPR000233">
    <property type="entry name" value="Cadherin_Y-type_LIR"/>
</dbReference>
<dbReference type="Gene3D" id="2.60.40.60">
    <property type="entry name" value="Cadherins"/>
    <property type="match status" value="5"/>
</dbReference>
<keyword evidence="15" id="KW-0325">Glycoprotein</keyword>
<dbReference type="GO" id="GO:0016339">
    <property type="term" value="P:calcium-dependent cell-cell adhesion via plasma membrane cell adhesion molecules"/>
    <property type="evidence" value="ECO:0007669"/>
    <property type="project" value="TreeGrafter"/>
</dbReference>
<evidence type="ECO:0000256" key="15">
    <source>
        <dbReference type="ARBA" id="ARBA00023180"/>
    </source>
</evidence>
<keyword evidence="24" id="KW-1185">Reference proteome</keyword>
<evidence type="ECO:0000256" key="5">
    <source>
        <dbReference type="ARBA" id="ARBA00022685"/>
    </source>
</evidence>
<evidence type="ECO:0000256" key="17">
    <source>
        <dbReference type="PROSITE-ProRule" id="PRU00043"/>
    </source>
</evidence>
<dbReference type="Ensembl" id="ENSPFOT00000025615.1">
    <property type="protein sequence ID" value="ENSPFOP00000025269.1"/>
    <property type="gene ID" value="ENSPFOG00000019531.2"/>
</dbReference>
<dbReference type="PROSITE" id="PS00232">
    <property type="entry name" value="CADHERIN_1"/>
    <property type="match status" value="2"/>
</dbReference>